<reference evidence="1 2" key="1">
    <citation type="submission" date="2019-04" db="EMBL/GenBank/DDBJ databases">
        <authorList>
            <consortium name="DOE Joint Genome Institute"/>
            <person name="Mondo S."/>
            <person name="Kjaerbolling I."/>
            <person name="Vesth T."/>
            <person name="Frisvad J.C."/>
            <person name="Nybo J.L."/>
            <person name="Theobald S."/>
            <person name="Kildgaard S."/>
            <person name="Isbrandt T."/>
            <person name="Kuo A."/>
            <person name="Sato A."/>
            <person name="Lyhne E.K."/>
            <person name="Kogle M.E."/>
            <person name="Wiebenga A."/>
            <person name="Kun R.S."/>
            <person name="Lubbers R.J."/>
            <person name="Makela M.R."/>
            <person name="Barry K."/>
            <person name="Chovatia M."/>
            <person name="Clum A."/>
            <person name="Daum C."/>
            <person name="Haridas S."/>
            <person name="He G."/>
            <person name="LaButti K."/>
            <person name="Lipzen A."/>
            <person name="Riley R."/>
            <person name="Salamov A."/>
            <person name="Simmons B.A."/>
            <person name="Magnuson J.K."/>
            <person name="Henrissat B."/>
            <person name="Mortensen U.H."/>
            <person name="Larsen T.O."/>
            <person name="Devries R.P."/>
            <person name="Grigoriev I.V."/>
            <person name="Machida M."/>
            <person name="Baker S.E."/>
            <person name="Andersen M.R."/>
            <person name="Cantor M.N."/>
            <person name="Hua S.X."/>
        </authorList>
    </citation>
    <scope>NUCLEOTIDE SEQUENCE [LARGE SCALE GENOMIC DNA]</scope>
    <source>
        <strain evidence="1 2">CBS 117616</strain>
    </source>
</reference>
<dbReference type="Proteomes" id="UP000325395">
    <property type="component" value="Unassembled WGS sequence"/>
</dbReference>
<evidence type="ECO:0000313" key="2">
    <source>
        <dbReference type="Proteomes" id="UP000325395"/>
    </source>
</evidence>
<organism evidence="1 2">
    <name type="scientific">Aspergillus pseudocaelatus</name>
    <dbReference type="NCBI Taxonomy" id="1825620"/>
    <lineage>
        <taxon>Eukaryota</taxon>
        <taxon>Fungi</taxon>
        <taxon>Dikarya</taxon>
        <taxon>Ascomycota</taxon>
        <taxon>Pezizomycotina</taxon>
        <taxon>Eurotiomycetes</taxon>
        <taxon>Eurotiomycetidae</taxon>
        <taxon>Eurotiales</taxon>
        <taxon>Aspergillaceae</taxon>
        <taxon>Aspergillus</taxon>
        <taxon>Aspergillus subgen. Circumdati</taxon>
    </lineage>
</organism>
<keyword evidence="2" id="KW-1185">Reference proteome</keyword>
<sequence length="70" mass="7950">MKTFAIVSCSSVVLNTPGQQMRVVGELTHCPTFHKQIQWVQKANALPLWLAGLNNDIGEQPDVYRKQEQR</sequence>
<protein>
    <submittedName>
        <fullName evidence="1">Uncharacterized protein</fullName>
    </submittedName>
</protein>
<proteinExistence type="predicted"/>
<name>A0ABQ6VZD1_9EURO</name>
<gene>
    <name evidence="1" type="ORF">BDV36DRAFT_278429</name>
</gene>
<dbReference type="EMBL" id="ML735976">
    <property type="protein sequence ID" value="KAE8410257.1"/>
    <property type="molecule type" value="Genomic_DNA"/>
</dbReference>
<evidence type="ECO:0000313" key="1">
    <source>
        <dbReference type="EMBL" id="KAE8410257.1"/>
    </source>
</evidence>
<accession>A0ABQ6VZD1</accession>